<evidence type="ECO:0000313" key="2">
    <source>
        <dbReference type="EMBL" id="KAD4585014.1"/>
    </source>
</evidence>
<protein>
    <submittedName>
        <fullName evidence="2">Uncharacterized protein</fullName>
    </submittedName>
</protein>
<keyword evidence="3" id="KW-1185">Reference proteome</keyword>
<gene>
    <name evidence="2" type="ORF">E3N88_22615</name>
</gene>
<dbReference type="EMBL" id="SZYD01000012">
    <property type="protein sequence ID" value="KAD4585014.1"/>
    <property type="molecule type" value="Genomic_DNA"/>
</dbReference>
<dbReference type="Proteomes" id="UP000326396">
    <property type="component" value="Linkage Group LG2"/>
</dbReference>
<evidence type="ECO:0000256" key="1">
    <source>
        <dbReference type="SAM" id="Phobius"/>
    </source>
</evidence>
<keyword evidence="1" id="KW-0812">Transmembrane</keyword>
<accession>A0A5N6NB65</accession>
<keyword evidence="1" id="KW-1133">Transmembrane helix</keyword>
<name>A0A5N6NB65_9ASTR</name>
<feature type="transmembrane region" description="Helical" evidence="1">
    <location>
        <begin position="194"/>
        <end position="221"/>
    </location>
</feature>
<proteinExistence type="predicted"/>
<feature type="transmembrane region" description="Helical" evidence="1">
    <location>
        <begin position="165"/>
        <end position="188"/>
    </location>
</feature>
<evidence type="ECO:0000313" key="3">
    <source>
        <dbReference type="Proteomes" id="UP000326396"/>
    </source>
</evidence>
<keyword evidence="1" id="KW-0472">Membrane</keyword>
<organism evidence="2 3">
    <name type="scientific">Mikania micrantha</name>
    <name type="common">bitter vine</name>
    <dbReference type="NCBI Taxonomy" id="192012"/>
    <lineage>
        <taxon>Eukaryota</taxon>
        <taxon>Viridiplantae</taxon>
        <taxon>Streptophyta</taxon>
        <taxon>Embryophyta</taxon>
        <taxon>Tracheophyta</taxon>
        <taxon>Spermatophyta</taxon>
        <taxon>Magnoliopsida</taxon>
        <taxon>eudicotyledons</taxon>
        <taxon>Gunneridae</taxon>
        <taxon>Pentapetalae</taxon>
        <taxon>asterids</taxon>
        <taxon>campanulids</taxon>
        <taxon>Asterales</taxon>
        <taxon>Asteraceae</taxon>
        <taxon>Asteroideae</taxon>
        <taxon>Heliantheae alliance</taxon>
        <taxon>Eupatorieae</taxon>
        <taxon>Mikania</taxon>
    </lineage>
</organism>
<comment type="caution">
    <text evidence="2">The sequence shown here is derived from an EMBL/GenBank/DDBJ whole genome shotgun (WGS) entry which is preliminary data.</text>
</comment>
<dbReference type="AlphaFoldDB" id="A0A5N6NB65"/>
<sequence>MQDAKFLNQIIIRRSRRGLVDEMGKHKEDNRAIIRVLVEKITLGNKFTVWEVDDVGDNGSEGVDKGGVAAGAEHGQGGCRICVPECPMTREVDMDLGCILPESILASTTGAAHAVSNLSNYKKSLILGYINSTRAVPTMIANAWGADEWNFFTDQCLQMGFDLEYFVWFSAVMCGCCGFLLVETGFWASAWREAILVLGVVACPVGCSPGPWDALAVWLFFRMYRGWCYLMWRGNVCGVCRVCKGWIGSRNSIGGLYFAFMGPAGFWLLSFDGTCLECHVPHKAWLFVFLMGHGRVVGLGWLLLLIGMMLYVLACFGHTLVGCVSSPSCCAHSNPPEASALPQVAPT</sequence>
<reference evidence="2 3" key="1">
    <citation type="submission" date="2019-05" db="EMBL/GenBank/DDBJ databases">
        <title>Mikania micrantha, genome provides insights into the molecular mechanism of rapid growth.</title>
        <authorList>
            <person name="Liu B."/>
        </authorList>
    </citation>
    <scope>NUCLEOTIDE SEQUENCE [LARGE SCALE GENOMIC DNA]</scope>
    <source>
        <strain evidence="2">NLD-2019</strain>
        <tissue evidence="2">Leaf</tissue>
    </source>
</reference>